<dbReference type="GO" id="GO:0015018">
    <property type="term" value="F:galactosylgalactosylxylosylprotein 3-beta-glucuronosyltransferase activity"/>
    <property type="evidence" value="ECO:0007669"/>
    <property type="project" value="InterPro"/>
</dbReference>
<evidence type="ECO:0000256" key="5">
    <source>
        <dbReference type="ARBA" id="ARBA00022968"/>
    </source>
</evidence>
<dbReference type="AlphaFoldDB" id="A0A022Q007"/>
<keyword evidence="14" id="KW-1185">Reference proteome</keyword>
<evidence type="ECO:0000256" key="2">
    <source>
        <dbReference type="ARBA" id="ARBA00007706"/>
    </source>
</evidence>
<dbReference type="EC" id="2.4.-.-" evidence="12"/>
<sequence length="272" mass="31050">MSIVGRFSPNENSTSQKLSVEFNDGTLDNSSNWASEVISDKLLIIVTPSHARPIQAYYLNRLAHTLKRVPHPVLWIVVEMNFQSVETADLLRNTGLMYRHLVCSRTNSTEITDNSASLRNVALSHIEAHRLDGIVYFADDDNIYSTGVFEQMRKISRIGIWVVAKLVENEGDVFFDGPICNSSKVIGWHVADVAKKSRRFHAEMSGFAFNSTIIWDPKRWHRPTIEPIRQIETVKEVVQASTFIEQIAEDESQMECFPTSSSRIMVWHRNNK</sequence>
<evidence type="ECO:0000256" key="12">
    <source>
        <dbReference type="RuleBase" id="RU363127"/>
    </source>
</evidence>
<feature type="binding site" evidence="11">
    <location>
        <position position="141"/>
    </location>
    <ligand>
        <name>Mn(2+)</name>
        <dbReference type="ChEBI" id="CHEBI:29035"/>
    </ligand>
</feature>
<keyword evidence="11" id="KW-0479">Metal-binding</keyword>
<evidence type="ECO:0000256" key="10">
    <source>
        <dbReference type="ARBA" id="ARBA00023316"/>
    </source>
</evidence>
<keyword evidence="4" id="KW-0812">Transmembrane</keyword>
<protein>
    <recommendedName>
        <fullName evidence="12">Glycosyltransferases</fullName>
        <ecNumber evidence="12">2.4.-.-</ecNumber>
    </recommendedName>
</protein>
<dbReference type="PANTHER" id="PTHR10896:SF20">
    <property type="entry name" value="BETA-1,4-XYLOSYLTRANSFERASE IRX9L-RELATED"/>
    <property type="match status" value="1"/>
</dbReference>
<dbReference type="GO" id="GO:0010417">
    <property type="term" value="P:glucuronoxylan biosynthetic process"/>
    <property type="evidence" value="ECO:0000318"/>
    <property type="project" value="GO_Central"/>
</dbReference>
<evidence type="ECO:0000256" key="6">
    <source>
        <dbReference type="ARBA" id="ARBA00022989"/>
    </source>
</evidence>
<keyword evidence="8" id="KW-0472">Membrane</keyword>
<evidence type="ECO:0000256" key="7">
    <source>
        <dbReference type="ARBA" id="ARBA00023034"/>
    </source>
</evidence>
<dbReference type="EMBL" id="KI632284">
    <property type="protein sequence ID" value="EYU20448.1"/>
    <property type="molecule type" value="Genomic_DNA"/>
</dbReference>
<evidence type="ECO:0000256" key="4">
    <source>
        <dbReference type="ARBA" id="ARBA00022692"/>
    </source>
</evidence>
<keyword evidence="11" id="KW-0464">Manganese</keyword>
<dbReference type="eggNOG" id="KOG1476">
    <property type="taxonomic scope" value="Eukaryota"/>
</dbReference>
<evidence type="ECO:0000313" key="14">
    <source>
        <dbReference type="Proteomes" id="UP000030748"/>
    </source>
</evidence>
<comment type="cofactor">
    <cofactor evidence="11">
        <name>Mn(2+)</name>
        <dbReference type="ChEBI" id="CHEBI:29035"/>
    </cofactor>
</comment>
<evidence type="ECO:0000313" key="13">
    <source>
        <dbReference type="EMBL" id="EYU20448.1"/>
    </source>
</evidence>
<dbReference type="STRING" id="4155.A0A022Q007"/>
<comment type="similarity">
    <text evidence="2 12">Belongs to the glycosyltransferase 43 family.</text>
</comment>
<dbReference type="SUPFAM" id="SSF53448">
    <property type="entry name" value="Nucleotide-diphospho-sugar transferases"/>
    <property type="match status" value="1"/>
</dbReference>
<evidence type="ECO:0000256" key="11">
    <source>
        <dbReference type="PIRSR" id="PIRSR605027-3"/>
    </source>
</evidence>
<proteinExistence type="inferred from homology"/>
<dbReference type="InterPro" id="IPR005027">
    <property type="entry name" value="Glyco_trans_43"/>
</dbReference>
<keyword evidence="5 12" id="KW-0735">Signal-anchor</keyword>
<evidence type="ECO:0000256" key="8">
    <source>
        <dbReference type="ARBA" id="ARBA00023136"/>
    </source>
</evidence>
<comment type="subcellular location">
    <subcellularLocation>
        <location evidence="1 12">Golgi apparatus membrane</location>
        <topology evidence="1 12">Single-pass type II membrane protein</topology>
    </subcellularLocation>
</comment>
<comment type="function">
    <text evidence="12">Involved in the synthesis of glucuronoxylan hemicellulose in secondary cell walls.</text>
</comment>
<organism evidence="13 14">
    <name type="scientific">Erythranthe guttata</name>
    <name type="common">Yellow monkey flower</name>
    <name type="synonym">Mimulus guttatus</name>
    <dbReference type="NCBI Taxonomy" id="4155"/>
    <lineage>
        <taxon>Eukaryota</taxon>
        <taxon>Viridiplantae</taxon>
        <taxon>Streptophyta</taxon>
        <taxon>Embryophyta</taxon>
        <taxon>Tracheophyta</taxon>
        <taxon>Spermatophyta</taxon>
        <taxon>Magnoliopsida</taxon>
        <taxon>eudicotyledons</taxon>
        <taxon>Gunneridae</taxon>
        <taxon>Pentapetalae</taxon>
        <taxon>asterids</taxon>
        <taxon>lamiids</taxon>
        <taxon>Lamiales</taxon>
        <taxon>Phrymaceae</taxon>
        <taxon>Erythranthe</taxon>
    </lineage>
</organism>
<reference evidence="13 14" key="1">
    <citation type="journal article" date="2013" name="Proc. Natl. Acad. Sci. U.S.A.">
        <title>Fine-scale variation in meiotic recombination in Mimulus inferred from population shotgun sequencing.</title>
        <authorList>
            <person name="Hellsten U."/>
            <person name="Wright K.M."/>
            <person name="Jenkins J."/>
            <person name="Shu S."/>
            <person name="Yuan Y."/>
            <person name="Wessler S.R."/>
            <person name="Schmutz J."/>
            <person name="Willis J.H."/>
            <person name="Rokhsar D.S."/>
        </authorList>
    </citation>
    <scope>NUCLEOTIDE SEQUENCE [LARGE SCALE GENOMIC DNA]</scope>
    <source>
        <strain evidence="14">cv. DUN x IM62</strain>
    </source>
</reference>
<evidence type="ECO:0000256" key="9">
    <source>
        <dbReference type="ARBA" id="ARBA00023180"/>
    </source>
</evidence>
<dbReference type="GO" id="GO:0009834">
    <property type="term" value="P:plant-type secondary cell wall biogenesis"/>
    <property type="evidence" value="ECO:0000318"/>
    <property type="project" value="GO_Central"/>
</dbReference>
<keyword evidence="6" id="KW-1133">Transmembrane helix</keyword>
<keyword evidence="10 12" id="KW-0961">Cell wall biogenesis/degradation</keyword>
<dbReference type="GO" id="GO:0042285">
    <property type="term" value="F:xylosyltransferase activity"/>
    <property type="evidence" value="ECO:0000318"/>
    <property type="project" value="GO_Central"/>
</dbReference>
<keyword evidence="7 12" id="KW-0333">Golgi apparatus</keyword>
<dbReference type="GO" id="GO:0046872">
    <property type="term" value="F:metal ion binding"/>
    <property type="evidence" value="ECO:0007669"/>
    <property type="project" value="UniProtKB-KW"/>
</dbReference>
<dbReference type="CDD" id="cd00218">
    <property type="entry name" value="GlcAT-I"/>
    <property type="match status" value="1"/>
</dbReference>
<dbReference type="GO" id="GO:0071555">
    <property type="term" value="P:cell wall organization"/>
    <property type="evidence" value="ECO:0007669"/>
    <property type="project" value="UniProtKB-KW"/>
</dbReference>
<dbReference type="Proteomes" id="UP000030748">
    <property type="component" value="Unassembled WGS sequence"/>
</dbReference>
<keyword evidence="3 12" id="KW-0808">Transferase</keyword>
<gene>
    <name evidence="13" type="ORF">MIMGU_mgv1a011740mg</name>
</gene>
<dbReference type="InterPro" id="IPR029044">
    <property type="entry name" value="Nucleotide-diphossugar_trans"/>
</dbReference>
<dbReference type="Pfam" id="PF03360">
    <property type="entry name" value="Glyco_transf_43"/>
    <property type="match status" value="1"/>
</dbReference>
<dbReference type="Gene3D" id="3.90.550.10">
    <property type="entry name" value="Spore Coat Polysaccharide Biosynthesis Protein SpsA, Chain A"/>
    <property type="match status" value="1"/>
</dbReference>
<evidence type="ECO:0000256" key="3">
    <source>
        <dbReference type="ARBA" id="ARBA00022679"/>
    </source>
</evidence>
<dbReference type="GO" id="GO:0000139">
    <property type="term" value="C:Golgi membrane"/>
    <property type="evidence" value="ECO:0000318"/>
    <property type="project" value="GO_Central"/>
</dbReference>
<dbReference type="PANTHER" id="PTHR10896">
    <property type="entry name" value="GALACTOSYLGALACTOSYLXYLOSYLPROTEIN 3-BETA-GLUCURONOSYLTRANSFERASE BETA-1,3-GLUCURONYLTRANSFERASE"/>
    <property type="match status" value="1"/>
</dbReference>
<name>A0A022Q007_ERYGU</name>
<accession>A0A022Q007</accession>
<evidence type="ECO:0000256" key="1">
    <source>
        <dbReference type="ARBA" id="ARBA00004323"/>
    </source>
</evidence>
<keyword evidence="9" id="KW-0325">Glycoprotein</keyword>